<name>A0ABW9IYV9_STRGJ</name>
<feature type="non-terminal residue" evidence="1">
    <location>
        <position position="1"/>
    </location>
</feature>
<evidence type="ECO:0000313" key="1">
    <source>
        <dbReference type="EMBL" id="MFM9653615.1"/>
    </source>
</evidence>
<sequence length="154" mass="17225">GTLRIARDAYNIFLEEGAITVTAKDSLSKSTVKGSAAHIEYLNLKNRIAVYDEPSKILYTKYSEASRKNDRVAADKIVESIDSLEKVINESVYLPFIKSGKNSPVVLFALTQYAGYAIDPQKIEPLYNQLNVKVKELPGAIRFKEKIILAKKTE</sequence>
<protein>
    <submittedName>
        <fullName evidence="1">Uncharacterized protein</fullName>
    </submittedName>
</protein>
<comment type="caution">
    <text evidence="1">The sequence shown here is derived from an EMBL/GenBank/DDBJ whole genome shotgun (WGS) entry which is preliminary data.</text>
</comment>
<reference evidence="1 2" key="1">
    <citation type="submission" date="2024-12" db="EMBL/GenBank/DDBJ databases">
        <title>Forecasting of Potato common scab and diversities of Pathogenic streptomyces spp. in china.</title>
        <authorList>
            <person name="Handique U."/>
            <person name="Wu J."/>
        </authorList>
    </citation>
    <scope>NUCLEOTIDE SEQUENCE [LARGE SCALE GENOMIC DNA]</scope>
    <source>
        <strain evidence="1 2">ZRIMU1585</strain>
    </source>
</reference>
<feature type="non-terminal residue" evidence="1">
    <location>
        <position position="154"/>
    </location>
</feature>
<accession>A0ABW9IYV9</accession>
<organism evidence="1 2">
    <name type="scientific">Streptomyces galilaeus</name>
    <dbReference type="NCBI Taxonomy" id="33899"/>
    <lineage>
        <taxon>Bacteria</taxon>
        <taxon>Bacillati</taxon>
        <taxon>Actinomycetota</taxon>
        <taxon>Actinomycetes</taxon>
        <taxon>Kitasatosporales</taxon>
        <taxon>Streptomycetaceae</taxon>
        <taxon>Streptomyces</taxon>
    </lineage>
</organism>
<evidence type="ECO:0000313" key="2">
    <source>
        <dbReference type="Proteomes" id="UP001631993"/>
    </source>
</evidence>
<dbReference type="Proteomes" id="UP001631993">
    <property type="component" value="Unassembled WGS sequence"/>
</dbReference>
<dbReference type="EMBL" id="JBJVNE010000107">
    <property type="protein sequence ID" value="MFM9653615.1"/>
    <property type="molecule type" value="Genomic_DNA"/>
</dbReference>
<gene>
    <name evidence="1" type="ORF">ACKI1S_47060</name>
</gene>
<proteinExistence type="predicted"/>
<keyword evidence="2" id="KW-1185">Reference proteome</keyword>
<dbReference type="RefSeq" id="WP_409097845.1">
    <property type="nucleotide sequence ID" value="NZ_JBJVNE010000107.1"/>
</dbReference>